<keyword evidence="4" id="KW-1185">Reference proteome</keyword>
<name>A0A1M5DPT6_9BACT</name>
<evidence type="ECO:0000256" key="1">
    <source>
        <dbReference type="PROSITE-ProRule" id="PRU00339"/>
    </source>
</evidence>
<feature type="region of interest" description="Disordered" evidence="2">
    <location>
        <begin position="139"/>
        <end position="193"/>
    </location>
</feature>
<organism evidence="3 4">
    <name type="scientific">Cnuella takakiae</name>
    <dbReference type="NCBI Taxonomy" id="1302690"/>
    <lineage>
        <taxon>Bacteria</taxon>
        <taxon>Pseudomonadati</taxon>
        <taxon>Bacteroidota</taxon>
        <taxon>Chitinophagia</taxon>
        <taxon>Chitinophagales</taxon>
        <taxon>Chitinophagaceae</taxon>
        <taxon>Cnuella</taxon>
    </lineage>
</organism>
<evidence type="ECO:0000313" key="4">
    <source>
        <dbReference type="Proteomes" id="UP000184368"/>
    </source>
</evidence>
<evidence type="ECO:0000256" key="2">
    <source>
        <dbReference type="SAM" id="MobiDB-lite"/>
    </source>
</evidence>
<dbReference type="Pfam" id="PF14559">
    <property type="entry name" value="TPR_19"/>
    <property type="match status" value="1"/>
</dbReference>
<dbReference type="RefSeq" id="WP_073044526.1">
    <property type="nucleotide sequence ID" value="NZ_FQUO01000011.1"/>
</dbReference>
<dbReference type="AlphaFoldDB" id="A0A1M5DPT6"/>
<dbReference type="InterPro" id="IPR011990">
    <property type="entry name" value="TPR-like_helical_dom_sf"/>
</dbReference>
<keyword evidence="1" id="KW-0802">TPR repeat</keyword>
<dbReference type="EMBL" id="FQUO01000011">
    <property type="protein sequence ID" value="SHF69038.1"/>
    <property type="molecule type" value="Genomic_DNA"/>
</dbReference>
<dbReference type="Proteomes" id="UP000184368">
    <property type="component" value="Unassembled WGS sequence"/>
</dbReference>
<feature type="repeat" description="TPR" evidence="1">
    <location>
        <begin position="21"/>
        <end position="54"/>
    </location>
</feature>
<dbReference type="SMART" id="SM00028">
    <property type="entry name" value="TPR"/>
    <property type="match status" value="3"/>
</dbReference>
<accession>A0A1M5DPT6</accession>
<sequence>MKLYQTLAFLLWSVAGMAQKGENDISRGNEYYQAGQFDLAEKYYRTALKKDPASTTAAYNLANALHGQKRFKEAIGVLQTIPPQKQNAALQAAIHYNTGVNHTRERDLEASIAAYKDALRFAPDDKQARENLQKALRELRQEQQQKQQQQNRSSMSKSEAQRKLDQLQQKEREIQERMNRNRSREGQGMAKDW</sequence>
<dbReference type="PROSITE" id="PS50005">
    <property type="entry name" value="TPR"/>
    <property type="match status" value="2"/>
</dbReference>
<dbReference type="Gene3D" id="1.25.40.10">
    <property type="entry name" value="Tetratricopeptide repeat domain"/>
    <property type="match status" value="2"/>
</dbReference>
<evidence type="ECO:0000313" key="3">
    <source>
        <dbReference type="EMBL" id="SHF69038.1"/>
    </source>
</evidence>
<feature type="repeat" description="TPR" evidence="1">
    <location>
        <begin position="92"/>
        <end position="125"/>
    </location>
</feature>
<dbReference type="SUPFAM" id="SSF48452">
    <property type="entry name" value="TPR-like"/>
    <property type="match status" value="1"/>
</dbReference>
<proteinExistence type="predicted"/>
<feature type="compositionally biased region" description="Basic and acidic residues" evidence="2">
    <location>
        <begin position="159"/>
        <end position="193"/>
    </location>
</feature>
<protein>
    <submittedName>
        <fullName evidence="3">Tetratricopeptide repeat-containing protein</fullName>
    </submittedName>
</protein>
<dbReference type="InterPro" id="IPR019734">
    <property type="entry name" value="TPR_rpt"/>
</dbReference>
<gene>
    <name evidence="3" type="ORF">SAMN05444008_11136</name>
</gene>
<reference evidence="3 4" key="1">
    <citation type="submission" date="2016-11" db="EMBL/GenBank/DDBJ databases">
        <authorList>
            <person name="Jaros S."/>
            <person name="Januszkiewicz K."/>
            <person name="Wedrychowicz H."/>
        </authorList>
    </citation>
    <scope>NUCLEOTIDE SEQUENCE [LARGE SCALE GENOMIC DNA]</scope>
    <source>
        <strain evidence="3 4">DSM 26897</strain>
    </source>
</reference>
<dbReference type="STRING" id="1302690.BUE76_20010"/>
<dbReference type="OrthoDB" id="1525165at2"/>